<dbReference type="Proteomes" id="UP000004318">
    <property type="component" value="Unassembled WGS sequence"/>
</dbReference>
<keyword evidence="3" id="KW-1185">Reference proteome</keyword>
<gene>
    <name evidence="2" type="ORF">OB2597_12913</name>
</gene>
<dbReference type="RefSeq" id="WP_009806799.1">
    <property type="nucleotide sequence ID" value="NZ_CH724131.1"/>
</dbReference>
<dbReference type="OrthoDB" id="7865880at2"/>
<protein>
    <submittedName>
        <fullName evidence="2">Uncharacterized protein</fullName>
    </submittedName>
</protein>
<evidence type="ECO:0000313" key="2">
    <source>
        <dbReference type="EMBL" id="EAQ03045.1"/>
    </source>
</evidence>
<sequence>MEQALSLAMLALAIVLLAVLMRMHGRMAHLRIEPERSRDSSVHQVAIPIRLAAAVLSLLILVRLGEVAQHARPAFFAGLATLPVLAYVNAYAWQFRAVLRGSDLTLMTPSFRTRSYDLTRLIEVCEDLHGTYRLRFQGGNTAWLVKYLSGHSILRRALFEARPYY</sequence>
<keyword evidence="1" id="KW-0472">Membrane</keyword>
<keyword evidence="1" id="KW-1133">Transmembrane helix</keyword>
<feature type="transmembrane region" description="Helical" evidence="1">
    <location>
        <begin position="45"/>
        <end position="62"/>
    </location>
</feature>
<dbReference type="STRING" id="252305.OB2597_12913"/>
<dbReference type="AlphaFoldDB" id="A3TY11"/>
<evidence type="ECO:0000313" key="3">
    <source>
        <dbReference type="Proteomes" id="UP000004318"/>
    </source>
</evidence>
<keyword evidence="1" id="KW-0812">Transmembrane</keyword>
<dbReference type="EMBL" id="AAMO01000005">
    <property type="protein sequence ID" value="EAQ03045.1"/>
    <property type="molecule type" value="Genomic_DNA"/>
</dbReference>
<dbReference type="HOGENOM" id="CLU_1609134_0_0_5"/>
<comment type="caution">
    <text evidence="2">The sequence shown here is derived from an EMBL/GenBank/DDBJ whole genome shotgun (WGS) entry which is preliminary data.</text>
</comment>
<reference evidence="2 3" key="1">
    <citation type="journal article" date="2010" name="J. Bacteriol.">
        <title>Genome sequences of Oceanicola granulosus HTCC2516(T) and Oceanicola batsensis HTCC2597(TDelta).</title>
        <authorList>
            <person name="Thrash J.C."/>
            <person name="Cho J.C."/>
            <person name="Vergin K.L."/>
            <person name="Giovannoni S.J."/>
        </authorList>
    </citation>
    <scope>NUCLEOTIDE SEQUENCE [LARGE SCALE GENOMIC DNA]</scope>
    <source>
        <strain evidence="3">ATCC BAA-863 / DSM 15984 / KCTC 12145 / HTCC2597</strain>
    </source>
</reference>
<feature type="transmembrane region" description="Helical" evidence="1">
    <location>
        <begin position="74"/>
        <end position="93"/>
    </location>
</feature>
<evidence type="ECO:0000256" key="1">
    <source>
        <dbReference type="SAM" id="Phobius"/>
    </source>
</evidence>
<proteinExistence type="predicted"/>
<accession>A3TY11</accession>
<name>A3TY11_PSEBH</name>
<feature type="transmembrane region" description="Helical" evidence="1">
    <location>
        <begin position="6"/>
        <end position="24"/>
    </location>
</feature>
<organism evidence="2 3">
    <name type="scientific">Pseudooceanicola batsensis (strain ATCC BAA-863 / DSM 15984 / KCTC 12145 / HTCC2597)</name>
    <name type="common">Oceanicola batsensis</name>
    <dbReference type="NCBI Taxonomy" id="252305"/>
    <lineage>
        <taxon>Bacteria</taxon>
        <taxon>Pseudomonadati</taxon>
        <taxon>Pseudomonadota</taxon>
        <taxon>Alphaproteobacteria</taxon>
        <taxon>Rhodobacterales</taxon>
        <taxon>Paracoccaceae</taxon>
        <taxon>Pseudooceanicola</taxon>
    </lineage>
</organism>